<reference evidence="1 2" key="1">
    <citation type="submission" date="2018-08" db="EMBL/GenBank/DDBJ databases">
        <title>Recombination of ecologically and evolutionarily significant loci maintains genetic cohesion in the Pseudomonas syringae species complex.</title>
        <authorList>
            <person name="Dillon M."/>
            <person name="Thakur S."/>
            <person name="Almeida R.N.D."/>
            <person name="Weir B.S."/>
            <person name="Guttman D.S."/>
        </authorList>
    </citation>
    <scope>NUCLEOTIDE SEQUENCE [LARGE SCALE GENOMIC DNA]</scope>
    <source>
        <strain evidence="1 2">ICMP 12341</strain>
    </source>
</reference>
<dbReference type="AlphaFoldDB" id="A0A3M3J6J2"/>
<dbReference type="EMBL" id="RBOV01000411">
    <property type="protein sequence ID" value="RMN06440.1"/>
    <property type="molecule type" value="Genomic_DNA"/>
</dbReference>
<evidence type="ECO:0000313" key="1">
    <source>
        <dbReference type="EMBL" id="RMN06440.1"/>
    </source>
</evidence>
<gene>
    <name evidence="1" type="ORF">ALQ65_200150</name>
</gene>
<name>A0A3M3J6J2_9PSED</name>
<sequence>MFPRIQPLQFDALEFQLGKHRVQPDHLIEYAFGLDTQVH</sequence>
<comment type="caution">
    <text evidence="1">The sequence shown here is derived from an EMBL/GenBank/DDBJ whole genome shotgun (WGS) entry which is preliminary data.</text>
</comment>
<dbReference type="Proteomes" id="UP000271468">
    <property type="component" value="Unassembled WGS sequence"/>
</dbReference>
<evidence type="ECO:0000313" key="2">
    <source>
        <dbReference type="Proteomes" id="UP000271468"/>
    </source>
</evidence>
<protein>
    <submittedName>
        <fullName evidence="1">Uncharacterized protein</fullName>
    </submittedName>
</protein>
<organism evidence="1 2">
    <name type="scientific">Pseudomonas syringae pv. coriandricola</name>
    <dbReference type="NCBI Taxonomy" id="264453"/>
    <lineage>
        <taxon>Bacteria</taxon>
        <taxon>Pseudomonadati</taxon>
        <taxon>Pseudomonadota</taxon>
        <taxon>Gammaproteobacteria</taxon>
        <taxon>Pseudomonadales</taxon>
        <taxon>Pseudomonadaceae</taxon>
        <taxon>Pseudomonas</taxon>
    </lineage>
</organism>
<accession>A0A3M3J6J2</accession>
<proteinExistence type="predicted"/>